<feature type="chain" id="PRO_5047012575" description="DNA-binding protein" evidence="1">
    <location>
        <begin position="16"/>
        <end position="115"/>
    </location>
</feature>
<keyword evidence="1" id="KW-0732">Signal</keyword>
<dbReference type="RefSeq" id="WP_184154353.1">
    <property type="nucleotide sequence ID" value="NZ_JACHKA010000001.1"/>
</dbReference>
<protein>
    <recommendedName>
        <fullName evidence="4">DNA-binding protein</fullName>
    </recommendedName>
</protein>
<reference evidence="2 3" key="1">
    <citation type="submission" date="2020-08" db="EMBL/GenBank/DDBJ databases">
        <title>Exploring microbial biodiversity for novel pathways involved in the catabolism of aromatic compounds derived from lignin.</title>
        <authorList>
            <person name="Elkins J."/>
        </authorList>
    </citation>
    <scope>NUCLEOTIDE SEQUENCE [LARGE SCALE GENOMIC DNA]</scope>
    <source>
        <strain evidence="2 3">B1D3A</strain>
    </source>
</reference>
<comment type="caution">
    <text evidence="2">The sequence shown here is derived from an EMBL/GenBank/DDBJ whole genome shotgun (WGS) entry which is preliminary data.</text>
</comment>
<evidence type="ECO:0000313" key="2">
    <source>
        <dbReference type="EMBL" id="MBB5986633.1"/>
    </source>
</evidence>
<keyword evidence="3" id="KW-1185">Reference proteome</keyword>
<name>A0ABR6NJF3_9SPHN</name>
<organism evidence="2 3">
    <name type="scientific">Sphingobium lignivorans</name>
    <dbReference type="NCBI Taxonomy" id="2735886"/>
    <lineage>
        <taxon>Bacteria</taxon>
        <taxon>Pseudomonadati</taxon>
        <taxon>Pseudomonadota</taxon>
        <taxon>Alphaproteobacteria</taxon>
        <taxon>Sphingomonadales</taxon>
        <taxon>Sphingomonadaceae</taxon>
        <taxon>Sphingobium</taxon>
    </lineage>
</organism>
<dbReference type="EMBL" id="JACHKA010000001">
    <property type="protein sequence ID" value="MBB5986633.1"/>
    <property type="molecule type" value="Genomic_DNA"/>
</dbReference>
<dbReference type="Proteomes" id="UP001138540">
    <property type="component" value="Unassembled WGS sequence"/>
</dbReference>
<feature type="signal peptide" evidence="1">
    <location>
        <begin position="1"/>
        <end position="15"/>
    </location>
</feature>
<evidence type="ECO:0000256" key="1">
    <source>
        <dbReference type="SAM" id="SignalP"/>
    </source>
</evidence>
<gene>
    <name evidence="2" type="ORF">HNP60_002607</name>
</gene>
<evidence type="ECO:0000313" key="3">
    <source>
        <dbReference type="Proteomes" id="UP001138540"/>
    </source>
</evidence>
<proteinExistence type="predicted"/>
<accession>A0ABR6NJF3</accession>
<evidence type="ECO:0008006" key="4">
    <source>
        <dbReference type="Google" id="ProtNLM"/>
    </source>
</evidence>
<sequence>MLFITSMVFSLMACAATHQDDVVVAVEHRKDNDGKVIILSGTLRERNGYYNLFSRNNQECVGILITDSQKEDFKSLVGKRVTLTGTLEAEGCGRDGICVEHLCGPTIMTGVTVSR</sequence>